<sequence length="136" mass="15103">MPASDVSKKPLSYLASEIRRSIAAQDTRDQIEAYSSLVRQNTRNKSPPLFGDGSMELVMCSNWHKANVYGFDVSAAAVKPRDTPLLPSYVQNAQGPYNFADGIMILGKDTHGNYWLSGHKAEGEWGAMMRKMMEDS</sequence>
<organism evidence="1 2">
    <name type="scientific">Colletotrichum incanum</name>
    <name type="common">Soybean anthracnose fungus</name>
    <dbReference type="NCBI Taxonomy" id="1573173"/>
    <lineage>
        <taxon>Eukaryota</taxon>
        <taxon>Fungi</taxon>
        <taxon>Dikarya</taxon>
        <taxon>Ascomycota</taxon>
        <taxon>Pezizomycotina</taxon>
        <taxon>Sordariomycetes</taxon>
        <taxon>Hypocreomycetidae</taxon>
        <taxon>Glomerellales</taxon>
        <taxon>Glomerellaceae</taxon>
        <taxon>Colletotrichum</taxon>
        <taxon>Colletotrichum spaethianum species complex</taxon>
    </lineage>
</organism>
<accession>A0A166MI10</accession>
<proteinExistence type="predicted"/>
<dbReference type="Proteomes" id="UP000076584">
    <property type="component" value="Unassembled WGS sequence"/>
</dbReference>
<dbReference type="AlphaFoldDB" id="A0A166MI10"/>
<evidence type="ECO:0000313" key="1">
    <source>
        <dbReference type="EMBL" id="KZL64682.1"/>
    </source>
</evidence>
<evidence type="ECO:0000313" key="2">
    <source>
        <dbReference type="Proteomes" id="UP000076584"/>
    </source>
</evidence>
<protein>
    <submittedName>
        <fullName evidence="1">Family regulatory protein</fullName>
    </submittedName>
</protein>
<dbReference type="STRING" id="1573173.A0A166MI10"/>
<reference evidence="1 2" key="1">
    <citation type="submission" date="2015-06" db="EMBL/GenBank/DDBJ databases">
        <title>Survival trade-offs in plant roots during colonization by closely related pathogenic and mutualistic fungi.</title>
        <authorList>
            <person name="Hacquard S."/>
            <person name="Kracher B."/>
            <person name="Hiruma K."/>
            <person name="Weinman A."/>
            <person name="Muench P."/>
            <person name="Garrido Oter R."/>
            <person name="Ver Loren van Themaat E."/>
            <person name="Dallerey J.-F."/>
            <person name="Damm U."/>
            <person name="Henrissat B."/>
            <person name="Lespinet O."/>
            <person name="Thon M."/>
            <person name="Kemen E."/>
            <person name="McHardy A.C."/>
            <person name="Schulze-Lefert P."/>
            <person name="O'Connell R.J."/>
        </authorList>
    </citation>
    <scope>NUCLEOTIDE SEQUENCE [LARGE SCALE GENOMIC DNA]</scope>
    <source>
        <strain evidence="1 2">MAFF 238704</strain>
    </source>
</reference>
<name>A0A166MI10_COLIC</name>
<dbReference type="OrthoDB" id="21502at2759"/>
<gene>
    <name evidence="1" type="ORF">CI238_11852</name>
</gene>
<dbReference type="InterPro" id="IPR023213">
    <property type="entry name" value="CAT-like_dom_sf"/>
</dbReference>
<comment type="caution">
    <text evidence="1">The sequence shown here is derived from an EMBL/GenBank/DDBJ whole genome shotgun (WGS) entry which is preliminary data.</text>
</comment>
<dbReference type="Gene3D" id="3.30.559.10">
    <property type="entry name" value="Chloramphenicol acetyltransferase-like domain"/>
    <property type="match status" value="1"/>
</dbReference>
<keyword evidence="2" id="KW-1185">Reference proteome</keyword>
<dbReference type="EMBL" id="LFIW01002678">
    <property type="protein sequence ID" value="KZL64682.1"/>
    <property type="molecule type" value="Genomic_DNA"/>
</dbReference>